<reference evidence="2 3" key="1">
    <citation type="submission" date="2019-09" db="EMBL/GenBank/DDBJ databases">
        <authorList>
            <person name="Brejova B."/>
        </authorList>
    </citation>
    <scope>NUCLEOTIDE SEQUENCE [LARGE SCALE GENOMIC DNA]</scope>
</reference>
<evidence type="ECO:0000313" key="3">
    <source>
        <dbReference type="Proteomes" id="UP000398389"/>
    </source>
</evidence>
<dbReference type="Gene3D" id="1.10.510.10">
    <property type="entry name" value="Transferase(Phosphotransferase) domain 1"/>
    <property type="match status" value="1"/>
</dbReference>
<dbReference type="Proteomes" id="UP000398389">
    <property type="component" value="Unassembled WGS sequence"/>
</dbReference>
<dbReference type="GeneID" id="43584172"/>
<feature type="compositionally biased region" description="Acidic residues" evidence="1">
    <location>
        <begin position="791"/>
        <end position="802"/>
    </location>
</feature>
<dbReference type="EMBL" id="CABVLU010000004">
    <property type="protein sequence ID" value="VVT56871.1"/>
    <property type="molecule type" value="Genomic_DNA"/>
</dbReference>
<sequence length="802" mass="87022">MDFLSKAIFKSSSVPYKYSEETRVHGSFADKYPHAWTIYNATSRSDDSPATVFVCDNATVRASSGPSAQVFARHMATKLRTLKLPGIIKFKDFYESPESLTLVTEHVIPLYLYLESHELSDDAIFWGIHTIAKTLALIHNTLSSAHTNIDLGAIYVNDSGEWVLGSFECLASEQEFSQLASAAAKPPGFLGPLFSCLPSISEKDIPRGRTISRRQMLDTAQFADLIAKILADRPRARAAIGAQLLAKLKSTRHLTPSSLDDFLANSPALSDSSQLAQITNALPTLRITDEETILAFLTLLDSAGDKFPHEYLHNQVVPALVDTFNSGRLSASSLHLFSLVIRFSKDMPSTQYKTLVAPLIVKQFAAPDRAVRTSLLQSLPDYIAFMDTRLVSDKVWPSLATGFSDTDPALRELTVRAVFSIASKLSDRILNGDLLRQLAKVQSDSQKEIRANTTILLGKIAPLFSQSTRSAVLVAAFGRALKDPFVQSRLASLRALSACNEYFSIQDTCNKVLGTLAPALVDSDSVVRKEALETFEMYFDKVKEHANELDQKQQQQSGVPTDDSSDQQQQLNQNGGESAAATAGWANWASSLTISVASKAVSAVSSSASSPAPSEDKQQSTTTTTTTTSKSPEPLTSHSSFGQKAVTKTTPSIVRKKLPTTYQPSAADNDAWGSENDDDAWGNGDDDDGDAWGNNDDGNDGNDDNNDTWDSPTTSSTLTSPSRVPPVSRTGPKSPAHNHHGALHLPSHNQVSATHKAPNAFAHAFGTAALQQSTAASRAHSVLAKKQKEKEEEEVEDAWDDF</sequence>
<dbReference type="OrthoDB" id="447103at2759"/>
<feature type="region of interest" description="Disordered" evidence="1">
    <location>
        <begin position="606"/>
        <end position="758"/>
    </location>
</feature>
<dbReference type="GO" id="GO:0006409">
    <property type="term" value="P:tRNA export from nucleus"/>
    <property type="evidence" value="ECO:0007669"/>
    <property type="project" value="TreeGrafter"/>
</dbReference>
<dbReference type="PANTHER" id="PTHR12984">
    <property type="entry name" value="SCY1-RELATED S/T PROTEIN KINASE-LIKE"/>
    <property type="match status" value="1"/>
</dbReference>
<dbReference type="RefSeq" id="XP_031855963.1">
    <property type="nucleotide sequence ID" value="XM_032000072.1"/>
</dbReference>
<gene>
    <name evidence="2" type="ORF">SAPINGB_P005358</name>
</gene>
<evidence type="ECO:0008006" key="4">
    <source>
        <dbReference type="Google" id="ProtNLM"/>
    </source>
</evidence>
<dbReference type="AlphaFoldDB" id="A0A5E8C4I7"/>
<name>A0A5E8C4I7_9ASCO</name>
<feature type="compositionally biased region" description="Low complexity" evidence="1">
    <location>
        <begin position="566"/>
        <end position="579"/>
    </location>
</feature>
<feature type="compositionally biased region" description="Polar residues" evidence="1">
    <location>
        <begin position="629"/>
        <end position="652"/>
    </location>
</feature>
<feature type="region of interest" description="Disordered" evidence="1">
    <location>
        <begin position="780"/>
        <end position="802"/>
    </location>
</feature>
<keyword evidence="3" id="KW-1185">Reference proteome</keyword>
<organism evidence="2 3">
    <name type="scientific">Magnusiomyces paraingens</name>
    <dbReference type="NCBI Taxonomy" id="2606893"/>
    <lineage>
        <taxon>Eukaryota</taxon>
        <taxon>Fungi</taxon>
        <taxon>Dikarya</taxon>
        <taxon>Ascomycota</taxon>
        <taxon>Saccharomycotina</taxon>
        <taxon>Dipodascomycetes</taxon>
        <taxon>Dipodascales</taxon>
        <taxon>Dipodascaceae</taxon>
        <taxon>Magnusiomyces</taxon>
    </lineage>
</organism>
<dbReference type="Gene3D" id="3.30.200.20">
    <property type="entry name" value="Phosphorylase Kinase, domain 1"/>
    <property type="match status" value="1"/>
</dbReference>
<feature type="compositionally biased region" description="Acidic residues" evidence="1">
    <location>
        <begin position="675"/>
        <end position="690"/>
    </location>
</feature>
<dbReference type="InterPro" id="IPR016024">
    <property type="entry name" value="ARM-type_fold"/>
</dbReference>
<feature type="compositionally biased region" description="Low complexity" evidence="1">
    <location>
        <begin position="711"/>
        <end position="732"/>
    </location>
</feature>
<evidence type="ECO:0000256" key="1">
    <source>
        <dbReference type="SAM" id="MobiDB-lite"/>
    </source>
</evidence>
<dbReference type="SUPFAM" id="SSF48371">
    <property type="entry name" value="ARM repeat"/>
    <property type="match status" value="1"/>
</dbReference>
<dbReference type="InterPro" id="IPR011009">
    <property type="entry name" value="Kinase-like_dom_sf"/>
</dbReference>
<proteinExistence type="predicted"/>
<feature type="region of interest" description="Disordered" evidence="1">
    <location>
        <begin position="546"/>
        <end position="579"/>
    </location>
</feature>
<dbReference type="InterPro" id="IPR011989">
    <property type="entry name" value="ARM-like"/>
</dbReference>
<dbReference type="SUPFAM" id="SSF56112">
    <property type="entry name" value="Protein kinase-like (PK-like)"/>
    <property type="match status" value="1"/>
</dbReference>
<accession>A0A5E8C4I7</accession>
<protein>
    <recommendedName>
        <fullName evidence="4">Protein kinase domain-containing protein</fullName>
    </recommendedName>
</protein>
<evidence type="ECO:0000313" key="2">
    <source>
        <dbReference type="EMBL" id="VVT56871.1"/>
    </source>
</evidence>
<dbReference type="InterPro" id="IPR051177">
    <property type="entry name" value="CIK-Related_Protein"/>
</dbReference>
<dbReference type="PANTHER" id="PTHR12984:SF3">
    <property type="entry name" value="N-TERMINAL KINASE-LIKE PROTEIN"/>
    <property type="match status" value="1"/>
</dbReference>
<dbReference type="Gene3D" id="1.25.10.10">
    <property type="entry name" value="Leucine-rich Repeat Variant"/>
    <property type="match status" value="1"/>
</dbReference>
<feature type="compositionally biased region" description="Acidic residues" evidence="1">
    <location>
        <begin position="697"/>
        <end position="707"/>
    </location>
</feature>
<dbReference type="GO" id="GO:0005737">
    <property type="term" value="C:cytoplasm"/>
    <property type="evidence" value="ECO:0007669"/>
    <property type="project" value="TreeGrafter"/>
</dbReference>